<evidence type="ECO:0008006" key="3">
    <source>
        <dbReference type="Google" id="ProtNLM"/>
    </source>
</evidence>
<sequence length="167" mass="18209">MPLPTDAELNAIGVLKRRLIEARVLAPMLDAMSARFGREAVQEIARSVIIGLAEAQGAQLANSVGGCSLAHFEGTLDRWKADDALQITVQESTTERFAFDVTRCRYAEMYRELGIPELGAILSCNRDAALMDGFNPDVAFTRTQTIMGGATHCDFVYTLKRAPRASA</sequence>
<dbReference type="eggNOG" id="COG2345">
    <property type="taxonomic scope" value="Bacteria"/>
</dbReference>
<dbReference type="OrthoDB" id="9805176at2"/>
<dbReference type="Pfam" id="PF14196">
    <property type="entry name" value="ATC_hydrolase"/>
    <property type="match status" value="1"/>
</dbReference>
<gene>
    <name evidence="1" type="ORF">GEMMAAP_04275</name>
</gene>
<proteinExistence type="predicted"/>
<organism evidence="1 2">
    <name type="scientific">Gemmatimonas phototrophica</name>
    <dbReference type="NCBI Taxonomy" id="1379270"/>
    <lineage>
        <taxon>Bacteria</taxon>
        <taxon>Pseudomonadati</taxon>
        <taxon>Gemmatimonadota</taxon>
        <taxon>Gemmatimonadia</taxon>
        <taxon>Gemmatimonadales</taxon>
        <taxon>Gemmatimonadaceae</taxon>
        <taxon>Gemmatimonas</taxon>
    </lineage>
</organism>
<dbReference type="AlphaFoldDB" id="A0A143BNB1"/>
<dbReference type="Proteomes" id="UP000076404">
    <property type="component" value="Chromosome"/>
</dbReference>
<name>A0A143BNB1_9BACT</name>
<reference evidence="1 2" key="1">
    <citation type="journal article" date="2014" name="Proc. Natl. Acad. Sci. U.S.A.">
        <title>Functional type 2 photosynthetic reaction centers found in the rare bacterial phylum Gemmatimonadetes.</title>
        <authorList>
            <person name="Zeng Y."/>
            <person name="Feng F."/>
            <person name="Medova H."/>
            <person name="Dean J."/>
            <person name="Koblizek M."/>
        </authorList>
    </citation>
    <scope>NUCLEOTIDE SEQUENCE [LARGE SCALE GENOMIC DNA]</scope>
    <source>
        <strain evidence="1 2">AP64</strain>
    </source>
</reference>
<reference evidence="1 2" key="2">
    <citation type="journal article" date="2016" name="Environ. Microbiol. Rep.">
        <title>Metagenomic evidence for the presence of phototrophic Gemmatimonadetes bacteria in diverse environments.</title>
        <authorList>
            <person name="Zeng Y."/>
            <person name="Baumbach J."/>
            <person name="Barbosa E.G."/>
            <person name="Azevedo V."/>
            <person name="Zhang C."/>
            <person name="Koblizek M."/>
        </authorList>
    </citation>
    <scope>NUCLEOTIDE SEQUENCE [LARGE SCALE GENOMIC DNA]</scope>
    <source>
        <strain evidence="1 2">AP64</strain>
    </source>
</reference>
<dbReference type="RefSeq" id="WP_043581077.1">
    <property type="nucleotide sequence ID" value="NZ_CP011454.1"/>
</dbReference>
<dbReference type="EMBL" id="CP011454">
    <property type="protein sequence ID" value="AMW06546.1"/>
    <property type="molecule type" value="Genomic_DNA"/>
</dbReference>
<dbReference type="KEGG" id="gph:GEMMAAP_04275"/>
<evidence type="ECO:0000313" key="1">
    <source>
        <dbReference type="EMBL" id="AMW06546.1"/>
    </source>
</evidence>
<evidence type="ECO:0000313" key="2">
    <source>
        <dbReference type="Proteomes" id="UP000076404"/>
    </source>
</evidence>
<protein>
    <recommendedName>
        <fullName evidence="3">2-amino-thiazoline-4-carboxylic acid hydrolase</fullName>
    </recommendedName>
</protein>
<dbReference type="InterPro" id="IPR026002">
    <property type="entry name" value="ATC_hydrolase-like"/>
</dbReference>
<accession>A0A143BNB1</accession>
<keyword evidence="2" id="KW-1185">Reference proteome</keyword>
<dbReference type="STRING" id="1379270.GEMMAAP_04275"/>